<dbReference type="SUPFAM" id="SSF88946">
    <property type="entry name" value="Sigma2 domain of RNA polymerase sigma factors"/>
    <property type="match status" value="1"/>
</dbReference>
<proteinExistence type="predicted"/>
<sequence length="203" mass="23246">MQAAQREFYDLLVNDLDRHVLKSVKYNEEVAQAALQNAWLKIFMTAHTYDPALASVKTWAKKIGEQCAVDELRRLYVHKKRIVDIEQRRDDDEGSDEVSGLDGFSCPLPGPEEKLQGRQLQQVVADCIERLPNDGPNYQLAIRLALDNELSYKGMQDILQAQSPRYHDLNHERVRGWVRKAAQEMKACIQEKLGYHPGKGDSK</sequence>
<comment type="caution">
    <text evidence="1">The sequence shown here is derived from an EMBL/GenBank/DDBJ whole genome shotgun (WGS) entry which is preliminary data.</text>
</comment>
<accession>A0ABW9A7G6</accession>
<dbReference type="RefSeq" id="WP_408155575.1">
    <property type="nucleotide sequence ID" value="NZ_JAQQFM010000002.1"/>
</dbReference>
<protein>
    <submittedName>
        <fullName evidence="1">Sigma factor</fullName>
    </submittedName>
</protein>
<name>A0ABW9A7G6_9BURK</name>
<dbReference type="EMBL" id="JAQQFM010000002">
    <property type="protein sequence ID" value="MFL9923698.1"/>
    <property type="molecule type" value="Genomic_DNA"/>
</dbReference>
<dbReference type="Gene3D" id="1.10.1740.10">
    <property type="match status" value="1"/>
</dbReference>
<reference evidence="1 2" key="1">
    <citation type="journal article" date="2024" name="Chem. Sci.">
        <title>Discovery of megapolipeptins by genome mining of a Burkholderiales bacteria collection.</title>
        <authorList>
            <person name="Paulo B.S."/>
            <person name="Recchia M.J.J."/>
            <person name="Lee S."/>
            <person name="Fergusson C.H."/>
            <person name="Romanowski S.B."/>
            <person name="Hernandez A."/>
            <person name="Krull N."/>
            <person name="Liu D.Y."/>
            <person name="Cavanagh H."/>
            <person name="Bos A."/>
            <person name="Gray C.A."/>
            <person name="Murphy B.T."/>
            <person name="Linington R.G."/>
            <person name="Eustaquio A.S."/>
        </authorList>
    </citation>
    <scope>NUCLEOTIDE SEQUENCE [LARGE SCALE GENOMIC DNA]</scope>
    <source>
        <strain evidence="1 2">RL21-008-BIB-A</strain>
    </source>
</reference>
<evidence type="ECO:0000313" key="2">
    <source>
        <dbReference type="Proteomes" id="UP001629246"/>
    </source>
</evidence>
<evidence type="ECO:0000313" key="1">
    <source>
        <dbReference type="EMBL" id="MFL9923698.1"/>
    </source>
</evidence>
<dbReference type="Proteomes" id="UP001629246">
    <property type="component" value="Unassembled WGS sequence"/>
</dbReference>
<dbReference type="InterPro" id="IPR013325">
    <property type="entry name" value="RNA_pol_sigma_r2"/>
</dbReference>
<gene>
    <name evidence="1" type="ORF">PQR62_05470</name>
</gene>
<organism evidence="1 2">
    <name type="scientific">Herbaspirillum lusitanum</name>
    <dbReference type="NCBI Taxonomy" id="213312"/>
    <lineage>
        <taxon>Bacteria</taxon>
        <taxon>Pseudomonadati</taxon>
        <taxon>Pseudomonadota</taxon>
        <taxon>Betaproteobacteria</taxon>
        <taxon>Burkholderiales</taxon>
        <taxon>Oxalobacteraceae</taxon>
        <taxon>Herbaspirillum</taxon>
    </lineage>
</organism>
<keyword evidence="2" id="KW-1185">Reference proteome</keyword>